<proteinExistence type="predicted"/>
<name>A0A1F7L0N0_9BACT</name>
<gene>
    <name evidence="2" type="ORF">A3K52_02590</name>
</gene>
<dbReference type="Proteomes" id="UP000177050">
    <property type="component" value="Unassembled WGS sequence"/>
</dbReference>
<dbReference type="AlphaFoldDB" id="A0A1F7L0N0"/>
<comment type="caution">
    <text evidence="2">The sequence shown here is derived from an EMBL/GenBank/DDBJ whole genome shotgun (WGS) entry which is preliminary data.</text>
</comment>
<evidence type="ECO:0000313" key="2">
    <source>
        <dbReference type="EMBL" id="OGK73649.1"/>
    </source>
</evidence>
<feature type="transmembrane region" description="Helical" evidence="1">
    <location>
        <begin position="21"/>
        <end position="38"/>
    </location>
</feature>
<keyword evidence="1" id="KW-1133">Transmembrane helix</keyword>
<keyword evidence="1" id="KW-0472">Membrane</keyword>
<reference evidence="2 3" key="1">
    <citation type="journal article" date="2016" name="Nat. Commun.">
        <title>Thousands of microbial genomes shed light on interconnected biogeochemical processes in an aquifer system.</title>
        <authorList>
            <person name="Anantharaman K."/>
            <person name="Brown C.T."/>
            <person name="Hug L.A."/>
            <person name="Sharon I."/>
            <person name="Castelle C.J."/>
            <person name="Probst A.J."/>
            <person name="Thomas B.C."/>
            <person name="Singh A."/>
            <person name="Wilkins M.J."/>
            <person name="Karaoz U."/>
            <person name="Brodie E.L."/>
            <person name="Williams K.H."/>
            <person name="Hubbard S.S."/>
            <person name="Banfield J.F."/>
        </authorList>
    </citation>
    <scope>NUCLEOTIDE SEQUENCE [LARGE SCALE GENOMIC DNA]</scope>
</reference>
<sequence>MKNLINIRKIKFFLRDYWSTILTLVSIVVIILLVSSSYKSFKELSNQQAILKEEVNLLKNRSDTLKFNKSLTEDQIIIYNKILTSLIPESEDYFSVIYALETISQKTGFSITSYTINLSKSSREKMSIIIEGRGSLSAFLIFLRNYEYTGGRLITSEKIEFSGVNFTNTKVSLNFYSKKFTFNESVIPQLSKKDIEKLEQIKQKVQITLKEDESDTPQEYETKDNPF</sequence>
<evidence type="ECO:0000313" key="3">
    <source>
        <dbReference type="Proteomes" id="UP000177050"/>
    </source>
</evidence>
<evidence type="ECO:0000256" key="1">
    <source>
        <dbReference type="SAM" id="Phobius"/>
    </source>
</evidence>
<dbReference type="EMBL" id="MGBR01000001">
    <property type="protein sequence ID" value="OGK73649.1"/>
    <property type="molecule type" value="Genomic_DNA"/>
</dbReference>
<protein>
    <submittedName>
        <fullName evidence="2">Uncharacterized protein</fullName>
    </submittedName>
</protein>
<organism evidence="2 3">
    <name type="scientific">Candidatus Roizmanbacteria bacterium RIFOXYD1_FULL_38_12</name>
    <dbReference type="NCBI Taxonomy" id="1802093"/>
    <lineage>
        <taxon>Bacteria</taxon>
        <taxon>Candidatus Roizmaniibacteriota</taxon>
    </lineage>
</organism>
<accession>A0A1F7L0N0</accession>
<keyword evidence="1" id="KW-0812">Transmembrane</keyword>